<name>A0A1K0FZ26_9BASI</name>
<evidence type="ECO:0000313" key="2">
    <source>
        <dbReference type="EMBL" id="SAM76217.1"/>
    </source>
</evidence>
<sequence>MPYQLRSHPKRDPSEPPAAPAPLEPLFLGMDDDYEAGSPSSITPSPVVRNEVDPPRQVLSPIPPPINMYDIDARQPPQDLSTPEHQAAWEAELARSPTPPPPPPAADDVIDAILASTRAATPEYHLEVQPLTPPSRWIGHQTPPPPPPDRHLPTNGEIAGWAERFVAVCLGPAGNVANVTIWEFSGLGHCERNIPAHPGMEYLGDGTPSLQPCGSHQAE</sequence>
<dbReference type="Proteomes" id="UP000179920">
    <property type="component" value="Chromosome III"/>
</dbReference>
<organism evidence="2 3">
    <name type="scientific">Ustilago bromivora</name>
    <dbReference type="NCBI Taxonomy" id="307758"/>
    <lineage>
        <taxon>Eukaryota</taxon>
        <taxon>Fungi</taxon>
        <taxon>Dikarya</taxon>
        <taxon>Basidiomycota</taxon>
        <taxon>Ustilaginomycotina</taxon>
        <taxon>Ustilaginomycetes</taxon>
        <taxon>Ustilaginales</taxon>
        <taxon>Ustilaginaceae</taxon>
        <taxon>Ustilago</taxon>
    </lineage>
</organism>
<accession>A0A1K0FZ26</accession>
<dbReference type="AlphaFoldDB" id="A0A1K0FZ26"/>
<protein>
    <submittedName>
        <fullName evidence="2">Uncharacterized protein</fullName>
    </submittedName>
</protein>
<feature type="region of interest" description="Disordered" evidence="1">
    <location>
        <begin position="1"/>
        <end position="105"/>
    </location>
</feature>
<evidence type="ECO:0000256" key="1">
    <source>
        <dbReference type="SAM" id="MobiDB-lite"/>
    </source>
</evidence>
<dbReference type="EMBL" id="LT558119">
    <property type="protein sequence ID" value="SAM76217.1"/>
    <property type="molecule type" value="Genomic_DNA"/>
</dbReference>
<gene>
    <name evidence="2" type="ORF">UBRO_20515</name>
</gene>
<proteinExistence type="predicted"/>
<reference evidence="3" key="1">
    <citation type="submission" date="2016-04" db="EMBL/GenBank/DDBJ databases">
        <authorList>
            <person name="Guldener U."/>
            <person name="Guldener U."/>
        </authorList>
    </citation>
    <scope>NUCLEOTIDE SEQUENCE [LARGE SCALE GENOMIC DNA]</scope>
    <source>
        <strain evidence="3">UB2112</strain>
    </source>
</reference>
<evidence type="ECO:0000313" key="3">
    <source>
        <dbReference type="Proteomes" id="UP000179920"/>
    </source>
</evidence>